<dbReference type="Pfam" id="PF14159">
    <property type="entry name" value="CAAD"/>
    <property type="match status" value="1"/>
</dbReference>
<feature type="region of interest" description="Disordered" evidence="2">
    <location>
        <begin position="61"/>
        <end position="112"/>
    </location>
</feature>
<keyword evidence="3" id="KW-0472">Membrane</keyword>
<dbReference type="AlphaFoldDB" id="A0AAV1DVM5"/>
<proteinExistence type="predicted"/>
<evidence type="ECO:0000256" key="3">
    <source>
        <dbReference type="SAM" id="Phobius"/>
    </source>
</evidence>
<evidence type="ECO:0000313" key="6">
    <source>
        <dbReference type="Proteomes" id="UP001161247"/>
    </source>
</evidence>
<evidence type="ECO:0000256" key="2">
    <source>
        <dbReference type="SAM" id="MobiDB-lite"/>
    </source>
</evidence>
<feature type="domain" description="Cyanobacterial aminoacyl-tRNA synthetase CAAD" evidence="4">
    <location>
        <begin position="136"/>
        <end position="210"/>
    </location>
</feature>
<reference evidence="5" key="1">
    <citation type="submission" date="2023-03" db="EMBL/GenBank/DDBJ databases">
        <authorList>
            <person name="Julca I."/>
        </authorList>
    </citation>
    <scope>NUCLEOTIDE SEQUENCE</scope>
</reference>
<accession>A0AAV1DVM5</accession>
<comment type="subcellular location">
    <subcellularLocation>
        <location evidence="1">Membrane</location>
        <topology evidence="1">Multi-pass membrane protein</topology>
    </subcellularLocation>
</comment>
<dbReference type="Proteomes" id="UP001161247">
    <property type="component" value="Chromosome 6"/>
</dbReference>
<dbReference type="InterPro" id="IPR025564">
    <property type="entry name" value="CAAD_dom"/>
</dbReference>
<feature type="compositionally biased region" description="Basic and acidic residues" evidence="2">
    <location>
        <begin position="80"/>
        <end position="98"/>
    </location>
</feature>
<dbReference type="EMBL" id="OX459123">
    <property type="protein sequence ID" value="CAI9111121.1"/>
    <property type="molecule type" value="Genomic_DNA"/>
</dbReference>
<gene>
    <name evidence="5" type="ORF">OLC1_LOCUS18619</name>
</gene>
<name>A0AAV1DVM5_OLDCO</name>
<dbReference type="PANTHER" id="PTHR33222">
    <property type="match status" value="1"/>
</dbReference>
<organism evidence="5 6">
    <name type="scientific">Oldenlandia corymbosa var. corymbosa</name>
    <dbReference type="NCBI Taxonomy" id="529605"/>
    <lineage>
        <taxon>Eukaryota</taxon>
        <taxon>Viridiplantae</taxon>
        <taxon>Streptophyta</taxon>
        <taxon>Embryophyta</taxon>
        <taxon>Tracheophyta</taxon>
        <taxon>Spermatophyta</taxon>
        <taxon>Magnoliopsida</taxon>
        <taxon>eudicotyledons</taxon>
        <taxon>Gunneridae</taxon>
        <taxon>Pentapetalae</taxon>
        <taxon>asterids</taxon>
        <taxon>lamiids</taxon>
        <taxon>Gentianales</taxon>
        <taxon>Rubiaceae</taxon>
        <taxon>Rubioideae</taxon>
        <taxon>Spermacoceae</taxon>
        <taxon>Hedyotis-Oldenlandia complex</taxon>
        <taxon>Oldenlandia</taxon>
    </lineage>
</organism>
<evidence type="ECO:0000313" key="5">
    <source>
        <dbReference type="EMBL" id="CAI9111121.1"/>
    </source>
</evidence>
<dbReference type="GO" id="GO:0009535">
    <property type="term" value="C:chloroplast thylakoid membrane"/>
    <property type="evidence" value="ECO:0007669"/>
    <property type="project" value="TreeGrafter"/>
</dbReference>
<feature type="transmembrane region" description="Helical" evidence="3">
    <location>
        <begin position="141"/>
        <end position="165"/>
    </location>
</feature>
<keyword evidence="6" id="KW-1185">Reference proteome</keyword>
<evidence type="ECO:0000259" key="4">
    <source>
        <dbReference type="Pfam" id="PF14159"/>
    </source>
</evidence>
<protein>
    <submittedName>
        <fullName evidence="5">OLC1v1011264C3</fullName>
    </submittedName>
</protein>
<dbReference type="InterPro" id="IPR033344">
    <property type="entry name" value="CURT1"/>
</dbReference>
<feature type="transmembrane region" description="Helical" evidence="3">
    <location>
        <begin position="171"/>
        <end position="189"/>
    </location>
</feature>
<sequence>MELCTARATSNIPRFNTFSTCRSIFPQFNSTRPASDVHGIDFKFTGLRDYPGLSLKVSPSDETSVSSYAKDGPDGVITIEEPKPVEKPVEKEEYEDKVSNAAPEETPSEENPDEVNITQVFESFLEKLDLEKIDADDKYSLLLLGAGGLTALYLATAIVGAIDSIPLVPKLMQLVGLSYTVWFTARYLVLKKNRAELAATIKDIKEKVLGSDSE</sequence>
<evidence type="ECO:0000256" key="1">
    <source>
        <dbReference type="ARBA" id="ARBA00004141"/>
    </source>
</evidence>
<keyword evidence="3" id="KW-1133">Transmembrane helix</keyword>
<dbReference type="PANTHER" id="PTHR33222:SF2">
    <property type="entry name" value="PROTEIN CURVATURE THYLAKOID 1D, CHLOROPLASTIC"/>
    <property type="match status" value="1"/>
</dbReference>
<keyword evidence="3" id="KW-0812">Transmembrane</keyword>